<name>A0A0E9S242_ANGAN</name>
<dbReference type="AlphaFoldDB" id="A0A0E9S242"/>
<sequence>MSFKEPNSKCMNCCLLYMQKKPLQSSATHNKGL</sequence>
<protein>
    <submittedName>
        <fullName evidence="1">Uncharacterized protein</fullName>
    </submittedName>
</protein>
<reference evidence="1" key="2">
    <citation type="journal article" date="2015" name="Fish Shellfish Immunol.">
        <title>Early steps in the European eel (Anguilla anguilla)-Vibrio vulnificus interaction in the gills: Role of the RtxA13 toxin.</title>
        <authorList>
            <person name="Callol A."/>
            <person name="Pajuelo D."/>
            <person name="Ebbesson L."/>
            <person name="Teles M."/>
            <person name="MacKenzie S."/>
            <person name="Amaro C."/>
        </authorList>
    </citation>
    <scope>NUCLEOTIDE SEQUENCE</scope>
</reference>
<proteinExistence type="predicted"/>
<dbReference type="EMBL" id="GBXM01073320">
    <property type="protein sequence ID" value="JAH35257.1"/>
    <property type="molecule type" value="Transcribed_RNA"/>
</dbReference>
<organism evidence="1">
    <name type="scientific">Anguilla anguilla</name>
    <name type="common">European freshwater eel</name>
    <name type="synonym">Muraena anguilla</name>
    <dbReference type="NCBI Taxonomy" id="7936"/>
    <lineage>
        <taxon>Eukaryota</taxon>
        <taxon>Metazoa</taxon>
        <taxon>Chordata</taxon>
        <taxon>Craniata</taxon>
        <taxon>Vertebrata</taxon>
        <taxon>Euteleostomi</taxon>
        <taxon>Actinopterygii</taxon>
        <taxon>Neopterygii</taxon>
        <taxon>Teleostei</taxon>
        <taxon>Anguilliformes</taxon>
        <taxon>Anguillidae</taxon>
        <taxon>Anguilla</taxon>
    </lineage>
</organism>
<reference evidence="1" key="1">
    <citation type="submission" date="2014-11" db="EMBL/GenBank/DDBJ databases">
        <authorList>
            <person name="Amaro Gonzalez C."/>
        </authorList>
    </citation>
    <scope>NUCLEOTIDE SEQUENCE</scope>
</reference>
<evidence type="ECO:0000313" key="1">
    <source>
        <dbReference type="EMBL" id="JAH35257.1"/>
    </source>
</evidence>
<accession>A0A0E9S242</accession>